<evidence type="ECO:0000313" key="2">
    <source>
        <dbReference type="EMBL" id="CAL8110270.1"/>
    </source>
</evidence>
<sequence>MGSETKPEINVTPPEEKGFQLTKEFLELAFDKEVEKFSTNVGTNPGDNYMSIMHGIEVTFKGEKESNHYLIKCYPNNQGRRDFLDQTDVFSKEFFIYQDFLPQLKQLAIERGAENIVDLSVAPVHGGNIVGTPSTKFTMKPWSDENFILMTDIRTIGFTMADRIKGLDLEHAKLVLEEIAKYHALSWAYKNKNGLSLLSDKYPQFADQMYDNDDLMKDFKQLMDQLGSSSVKMVEEKLGESHPAAKHFKDFVSRDYMEHMKLFVKKDGIDEDNLESYLRIKPEADKDYDNEPWLLGTHGDCWVNNMLFLYNDEVPKKPLSITLVDWQVNREACPTIDLAYFLYCSVRTSIRIPHLDELLKAYHDAFVRFCDALQVKPLKGFSMKTLKRRYRRAQHFGLLVSLPLLSIVLKPVGESIDIDTIQSDEMAELFSSVMQGNDKNALLKHEMGLIALDLYETGVI</sequence>
<dbReference type="PANTHER" id="PTHR11012:SF30">
    <property type="entry name" value="PROTEIN KINASE-LIKE DOMAIN-CONTAINING"/>
    <property type="match status" value="1"/>
</dbReference>
<dbReference type="SMART" id="SM00587">
    <property type="entry name" value="CHK"/>
    <property type="match status" value="1"/>
</dbReference>
<dbReference type="Gene3D" id="3.90.1200.10">
    <property type="match status" value="1"/>
</dbReference>
<dbReference type="InterPro" id="IPR015897">
    <property type="entry name" value="CHK_kinase-like"/>
</dbReference>
<dbReference type="EMBL" id="CAXLJM020000043">
    <property type="protein sequence ID" value="CAL8110270.1"/>
    <property type="molecule type" value="Genomic_DNA"/>
</dbReference>
<dbReference type="PANTHER" id="PTHR11012">
    <property type="entry name" value="PROTEIN KINASE-LIKE DOMAIN-CONTAINING"/>
    <property type="match status" value="1"/>
</dbReference>
<dbReference type="InterPro" id="IPR004119">
    <property type="entry name" value="EcKL"/>
</dbReference>
<gene>
    <name evidence="2" type="ORF">ODALV1_LOCUS14100</name>
</gene>
<name>A0ABP1QRY3_9HEXA</name>
<protein>
    <recommendedName>
        <fullName evidence="1">CHK kinase-like domain-containing protein</fullName>
    </recommendedName>
</protein>
<comment type="caution">
    <text evidence="2">The sequence shown here is derived from an EMBL/GenBank/DDBJ whole genome shotgun (WGS) entry which is preliminary data.</text>
</comment>
<keyword evidence="3" id="KW-1185">Reference proteome</keyword>
<dbReference type="SUPFAM" id="SSF56112">
    <property type="entry name" value="Protein kinase-like (PK-like)"/>
    <property type="match status" value="1"/>
</dbReference>
<organism evidence="2 3">
    <name type="scientific">Orchesella dallaii</name>
    <dbReference type="NCBI Taxonomy" id="48710"/>
    <lineage>
        <taxon>Eukaryota</taxon>
        <taxon>Metazoa</taxon>
        <taxon>Ecdysozoa</taxon>
        <taxon>Arthropoda</taxon>
        <taxon>Hexapoda</taxon>
        <taxon>Collembola</taxon>
        <taxon>Entomobryomorpha</taxon>
        <taxon>Entomobryoidea</taxon>
        <taxon>Orchesellidae</taxon>
        <taxon>Orchesellinae</taxon>
        <taxon>Orchesella</taxon>
    </lineage>
</organism>
<dbReference type="InterPro" id="IPR011009">
    <property type="entry name" value="Kinase-like_dom_sf"/>
</dbReference>
<evidence type="ECO:0000313" key="3">
    <source>
        <dbReference type="Proteomes" id="UP001642540"/>
    </source>
</evidence>
<feature type="domain" description="CHK kinase-like" evidence="1">
    <location>
        <begin position="148"/>
        <end position="372"/>
    </location>
</feature>
<dbReference type="Pfam" id="PF02958">
    <property type="entry name" value="EcKL"/>
    <property type="match status" value="1"/>
</dbReference>
<dbReference type="Proteomes" id="UP001642540">
    <property type="component" value="Unassembled WGS sequence"/>
</dbReference>
<accession>A0ABP1QRY3</accession>
<reference evidence="2 3" key="1">
    <citation type="submission" date="2024-08" db="EMBL/GenBank/DDBJ databases">
        <authorList>
            <person name="Cucini C."/>
            <person name="Frati F."/>
        </authorList>
    </citation>
    <scope>NUCLEOTIDE SEQUENCE [LARGE SCALE GENOMIC DNA]</scope>
</reference>
<evidence type="ECO:0000259" key="1">
    <source>
        <dbReference type="SMART" id="SM00587"/>
    </source>
</evidence>
<proteinExistence type="predicted"/>